<dbReference type="AlphaFoldDB" id="A0A317ZEY7"/>
<gene>
    <name evidence="7" type="ORF">DDZ13_11845</name>
</gene>
<evidence type="ECO:0000313" key="8">
    <source>
        <dbReference type="Proteomes" id="UP000247099"/>
    </source>
</evidence>
<dbReference type="InterPro" id="IPR000917">
    <property type="entry name" value="Sulfatase_N"/>
</dbReference>
<dbReference type="InterPro" id="IPR024607">
    <property type="entry name" value="Sulfatase_CS"/>
</dbReference>
<dbReference type="PANTHER" id="PTHR42693:SF33">
    <property type="entry name" value="ARYLSULFATASE"/>
    <property type="match status" value="1"/>
</dbReference>
<dbReference type="OrthoDB" id="279611at2"/>
<evidence type="ECO:0000256" key="3">
    <source>
        <dbReference type="ARBA" id="ARBA00022801"/>
    </source>
</evidence>
<evidence type="ECO:0000256" key="5">
    <source>
        <dbReference type="SAM" id="SignalP"/>
    </source>
</evidence>
<comment type="caution">
    <text evidence="7">The sequence shown here is derived from an EMBL/GenBank/DDBJ whole genome shotgun (WGS) entry which is preliminary data.</text>
</comment>
<dbReference type="RefSeq" id="WP_110131670.1">
    <property type="nucleotide sequence ID" value="NZ_QHJQ01000009.1"/>
</dbReference>
<proteinExistence type="inferred from homology"/>
<evidence type="ECO:0000256" key="1">
    <source>
        <dbReference type="ARBA" id="ARBA00008779"/>
    </source>
</evidence>
<keyword evidence="2" id="KW-0479">Metal-binding</keyword>
<dbReference type="SUPFAM" id="SSF53649">
    <property type="entry name" value="Alkaline phosphatase-like"/>
    <property type="match status" value="1"/>
</dbReference>
<evidence type="ECO:0000259" key="6">
    <source>
        <dbReference type="Pfam" id="PF00884"/>
    </source>
</evidence>
<dbReference type="InterPro" id="IPR050738">
    <property type="entry name" value="Sulfatase"/>
</dbReference>
<accession>A0A317ZEY7</accession>
<dbReference type="PROSITE" id="PS00523">
    <property type="entry name" value="SULFATASE_1"/>
    <property type="match status" value="1"/>
</dbReference>
<comment type="similarity">
    <text evidence="1">Belongs to the sulfatase family.</text>
</comment>
<reference evidence="7 8" key="1">
    <citation type="submission" date="2018-05" db="EMBL/GenBank/DDBJ databases">
        <title>Coraliomargarita sinensis sp. nov., isolated from a marine solar saltern.</title>
        <authorList>
            <person name="Zhou L.Y."/>
        </authorList>
    </citation>
    <scope>NUCLEOTIDE SEQUENCE [LARGE SCALE GENOMIC DNA]</scope>
    <source>
        <strain evidence="7 8">WN38</strain>
    </source>
</reference>
<name>A0A317ZEY7_9BACT</name>
<dbReference type="GO" id="GO:0004065">
    <property type="term" value="F:arylsulfatase activity"/>
    <property type="evidence" value="ECO:0007669"/>
    <property type="project" value="TreeGrafter"/>
</dbReference>
<evidence type="ECO:0000313" key="7">
    <source>
        <dbReference type="EMBL" id="PXA03382.1"/>
    </source>
</evidence>
<keyword evidence="8" id="KW-1185">Reference proteome</keyword>
<dbReference type="InterPro" id="IPR017850">
    <property type="entry name" value="Alkaline_phosphatase_core_sf"/>
</dbReference>
<evidence type="ECO:0000256" key="4">
    <source>
        <dbReference type="ARBA" id="ARBA00022837"/>
    </source>
</evidence>
<dbReference type="Gene3D" id="3.30.1120.10">
    <property type="match status" value="1"/>
</dbReference>
<keyword evidence="5" id="KW-0732">Signal</keyword>
<dbReference type="Pfam" id="PF00884">
    <property type="entry name" value="Sulfatase"/>
    <property type="match status" value="1"/>
</dbReference>
<feature type="signal peptide" evidence="5">
    <location>
        <begin position="1"/>
        <end position="22"/>
    </location>
</feature>
<feature type="domain" description="Sulfatase N-terminal" evidence="6">
    <location>
        <begin position="29"/>
        <end position="335"/>
    </location>
</feature>
<keyword evidence="3" id="KW-0378">Hydrolase</keyword>
<dbReference type="PANTHER" id="PTHR42693">
    <property type="entry name" value="ARYLSULFATASE FAMILY MEMBER"/>
    <property type="match status" value="1"/>
</dbReference>
<dbReference type="GO" id="GO:0046872">
    <property type="term" value="F:metal ion binding"/>
    <property type="evidence" value="ECO:0007669"/>
    <property type="project" value="UniProtKB-KW"/>
</dbReference>
<keyword evidence="4" id="KW-0106">Calcium</keyword>
<organism evidence="7 8">
    <name type="scientific">Coraliomargarita sinensis</name>
    <dbReference type="NCBI Taxonomy" id="2174842"/>
    <lineage>
        <taxon>Bacteria</taxon>
        <taxon>Pseudomonadati</taxon>
        <taxon>Verrucomicrobiota</taxon>
        <taxon>Opitutia</taxon>
        <taxon>Puniceicoccales</taxon>
        <taxon>Coraliomargaritaceae</taxon>
        <taxon>Coraliomargarita</taxon>
    </lineage>
</organism>
<sequence length="430" mass="48169">MKAHLKPLILILLIFGAVGPSAATEERPPNIVVILADDLGMRDMALYNGWVELPRIETMAEQGMTFTDFHANSSVCSPTRAALLTGRYQQRVGIVDVIVGSREPDSGLSPELPTLAKTFQQNGYATALFGKWHLGFQDEYNPTHHGFDEFIGLLNGAGDFHVEEDWRNGLEPMTLRSYATDRITSDSVDFIKRHQNEPFFLYVSHQTPHNPYQTRADTPENRKKGWRQNRVSDENRPRYKEMLKDLDDSIGAILDQLRACGLAGKTLVFFWSDNGDVGMSPVDRRLRGTKFGQYEGGHRVPAVAWWPGMIPAGTESDALLLGFDLYPTFTEIAGVSEDNPDNLDGISFADHLLDQAPVPSRDIFFGYEPKLGTAMRRGDWKMILKDGKVQLYNLEKDLKETSNVADKYPEVVESMRAAIEQFKATVVPGS</sequence>
<evidence type="ECO:0000256" key="2">
    <source>
        <dbReference type="ARBA" id="ARBA00022723"/>
    </source>
</evidence>
<protein>
    <submittedName>
        <fullName evidence="7">Sulfatase</fullName>
    </submittedName>
</protein>
<dbReference type="InParanoid" id="A0A317ZEY7"/>
<dbReference type="Proteomes" id="UP000247099">
    <property type="component" value="Unassembled WGS sequence"/>
</dbReference>
<dbReference type="Gene3D" id="3.40.720.10">
    <property type="entry name" value="Alkaline Phosphatase, subunit A"/>
    <property type="match status" value="1"/>
</dbReference>
<dbReference type="EMBL" id="QHJQ01000009">
    <property type="protein sequence ID" value="PXA03382.1"/>
    <property type="molecule type" value="Genomic_DNA"/>
</dbReference>
<feature type="chain" id="PRO_5016293070" evidence="5">
    <location>
        <begin position="23"/>
        <end position="430"/>
    </location>
</feature>